<accession>A0AAX2ZJS6</accession>
<reference evidence="5 6" key="1">
    <citation type="journal article" date="2023" name="Int. J. Syst. Evol. Microbiol.">
        <title>Terrisporobacter hibernicus sp. nov., isolated from bovine faeces in Northern Ireland.</title>
        <authorList>
            <person name="Mitchell M."/>
            <person name="Nguyen S.V."/>
            <person name="Connor M."/>
            <person name="Fairley D.J."/>
            <person name="Donoghue O."/>
            <person name="Marshall H."/>
            <person name="Koolman L."/>
            <person name="McMullan G."/>
            <person name="Schaffer K.E."/>
            <person name="McGrath J.W."/>
            <person name="Fanning S."/>
        </authorList>
    </citation>
    <scope>NUCLEOTIDE SEQUENCE [LARGE SCALE GENOMIC DNA]</scope>
    <source>
        <strain evidence="5 6">MCA3</strain>
    </source>
</reference>
<keyword evidence="2" id="KW-0238">DNA-binding</keyword>
<dbReference type="PRINTS" id="PR00038">
    <property type="entry name" value="HTHLUXR"/>
</dbReference>
<dbReference type="PANTHER" id="PTHR44688:SF16">
    <property type="entry name" value="DNA-BINDING TRANSCRIPTIONAL ACTIVATOR DEVR_DOSR"/>
    <property type="match status" value="1"/>
</dbReference>
<keyword evidence="6" id="KW-1185">Reference proteome</keyword>
<organism evidence="5 6">
    <name type="scientific">Terrisporobacter hibernicus</name>
    <dbReference type="NCBI Taxonomy" id="2813371"/>
    <lineage>
        <taxon>Bacteria</taxon>
        <taxon>Bacillati</taxon>
        <taxon>Bacillota</taxon>
        <taxon>Clostridia</taxon>
        <taxon>Peptostreptococcales</taxon>
        <taxon>Peptostreptococcaceae</taxon>
        <taxon>Terrisporobacter</taxon>
    </lineage>
</organism>
<dbReference type="KEGG" id="tem:JW646_04440"/>
<evidence type="ECO:0000259" key="4">
    <source>
        <dbReference type="PROSITE" id="PS50043"/>
    </source>
</evidence>
<evidence type="ECO:0000313" key="5">
    <source>
        <dbReference type="EMBL" id="UEL48710.1"/>
    </source>
</evidence>
<dbReference type="RefSeq" id="WP_148558074.1">
    <property type="nucleotide sequence ID" value="NZ_CP081135.1"/>
</dbReference>
<proteinExistence type="predicted"/>
<evidence type="ECO:0000313" key="6">
    <source>
        <dbReference type="Proteomes" id="UP001198983"/>
    </source>
</evidence>
<evidence type="ECO:0000256" key="1">
    <source>
        <dbReference type="ARBA" id="ARBA00023015"/>
    </source>
</evidence>
<dbReference type="InterPro" id="IPR000792">
    <property type="entry name" value="Tscrpt_reg_LuxR_C"/>
</dbReference>
<evidence type="ECO:0000256" key="3">
    <source>
        <dbReference type="ARBA" id="ARBA00023163"/>
    </source>
</evidence>
<dbReference type="Pfam" id="PF00196">
    <property type="entry name" value="GerE"/>
    <property type="match status" value="1"/>
</dbReference>
<dbReference type="AlphaFoldDB" id="A0AAX2ZJS6"/>
<dbReference type="CDD" id="cd06170">
    <property type="entry name" value="LuxR_C_like"/>
    <property type="match status" value="1"/>
</dbReference>
<dbReference type="PROSITE" id="PS00622">
    <property type="entry name" value="HTH_LUXR_1"/>
    <property type="match status" value="1"/>
</dbReference>
<dbReference type="Gene3D" id="3.40.50.2300">
    <property type="match status" value="1"/>
</dbReference>
<dbReference type="GO" id="GO:0006355">
    <property type="term" value="P:regulation of DNA-templated transcription"/>
    <property type="evidence" value="ECO:0007669"/>
    <property type="project" value="InterPro"/>
</dbReference>
<gene>
    <name evidence="5" type="ORF">JW646_04440</name>
</gene>
<dbReference type="Proteomes" id="UP001198983">
    <property type="component" value="Chromosome"/>
</dbReference>
<dbReference type="SUPFAM" id="SSF46894">
    <property type="entry name" value="C-terminal effector domain of the bipartite response regulators"/>
    <property type="match status" value="1"/>
</dbReference>
<dbReference type="PROSITE" id="PS50043">
    <property type="entry name" value="HTH_LUXR_2"/>
    <property type="match status" value="1"/>
</dbReference>
<dbReference type="EMBL" id="CP081135">
    <property type="protein sequence ID" value="UEL48710.1"/>
    <property type="molecule type" value="Genomic_DNA"/>
</dbReference>
<keyword evidence="1" id="KW-0805">Transcription regulation</keyword>
<dbReference type="SMART" id="SM00421">
    <property type="entry name" value="HTH_LUXR"/>
    <property type="match status" value="1"/>
</dbReference>
<protein>
    <submittedName>
        <fullName evidence="5">Response regulator transcription factor</fullName>
    </submittedName>
</protein>
<dbReference type="PANTHER" id="PTHR44688">
    <property type="entry name" value="DNA-BINDING TRANSCRIPTIONAL ACTIVATOR DEVR_DOSR"/>
    <property type="match status" value="1"/>
</dbReference>
<feature type="domain" description="HTH luxR-type" evidence="4">
    <location>
        <begin position="135"/>
        <end position="198"/>
    </location>
</feature>
<dbReference type="InterPro" id="IPR016032">
    <property type="entry name" value="Sig_transdc_resp-reg_C-effctor"/>
</dbReference>
<dbReference type="GO" id="GO:0003677">
    <property type="term" value="F:DNA binding"/>
    <property type="evidence" value="ECO:0007669"/>
    <property type="project" value="UniProtKB-KW"/>
</dbReference>
<keyword evidence="3" id="KW-0804">Transcription</keyword>
<name>A0AAX2ZJS6_9FIRM</name>
<sequence>MNILVVSGSFFIRESLTTFLCGGNENVKVDCVRRISELDHGDISKVDMLFADLYEEELSNLILIKEKYEHIKMIVYDRSKSSRNFSKIAQYNIEGYITEISEKEELIYLLNRVYKNKKYYDLDIMEDMIHNPSEKNYITSKLTNREQEILEKVGVGYTNKEIANRLYISVNTVKKHISNILYKLDMKNRKDLIIYTNE</sequence>
<evidence type="ECO:0000256" key="2">
    <source>
        <dbReference type="ARBA" id="ARBA00023125"/>
    </source>
</evidence>